<name>A0A8J5Y7R1_9ROSI</name>
<protein>
    <submittedName>
        <fullName evidence="2">Uncharacterized protein</fullName>
    </submittedName>
</protein>
<accession>A0A8J5Y7R1</accession>
<proteinExistence type="predicted"/>
<evidence type="ECO:0000313" key="2">
    <source>
        <dbReference type="EMBL" id="KAG8472144.1"/>
    </source>
</evidence>
<gene>
    <name evidence="2" type="ORF">CXB51_036462</name>
</gene>
<comment type="caution">
    <text evidence="2">The sequence shown here is derived from an EMBL/GenBank/DDBJ whole genome shotgun (WGS) entry which is preliminary data.</text>
</comment>
<evidence type="ECO:0000313" key="3">
    <source>
        <dbReference type="Proteomes" id="UP000701853"/>
    </source>
</evidence>
<reference evidence="2 3" key="1">
    <citation type="journal article" date="2021" name="bioRxiv">
        <title>The Gossypium anomalum genome as a resource for cotton improvement and evolutionary analysis of hybrid incompatibility.</title>
        <authorList>
            <person name="Grover C.E."/>
            <person name="Yuan D."/>
            <person name="Arick M.A."/>
            <person name="Miller E.R."/>
            <person name="Hu G."/>
            <person name="Peterson D.G."/>
            <person name="Wendel J.F."/>
            <person name="Udall J.A."/>
        </authorList>
    </citation>
    <scope>NUCLEOTIDE SEQUENCE [LARGE SCALE GENOMIC DNA]</scope>
    <source>
        <strain evidence="2">JFW-Udall</strain>
        <tissue evidence="2">Leaf</tissue>
    </source>
</reference>
<dbReference type="AlphaFoldDB" id="A0A8J5Y7R1"/>
<feature type="region of interest" description="Disordered" evidence="1">
    <location>
        <begin position="100"/>
        <end position="121"/>
    </location>
</feature>
<dbReference type="Proteomes" id="UP000701853">
    <property type="component" value="Chromosome 13"/>
</dbReference>
<sequence length="121" mass="13434">MINQDAIDLACEGERPRAQLALLNEETQIQGRTRECSLSLSVRPLQPIQMIPHPSTILPPYFGKLHYKEVRSTLFEDKPEGFAVLKPWNPRSNFDCYEASKDPKVATSGGDKAPRLGSAPG</sequence>
<dbReference type="EMBL" id="JAHUZN010000013">
    <property type="protein sequence ID" value="KAG8472144.1"/>
    <property type="molecule type" value="Genomic_DNA"/>
</dbReference>
<keyword evidence="3" id="KW-1185">Reference proteome</keyword>
<organism evidence="2 3">
    <name type="scientific">Gossypium anomalum</name>
    <dbReference type="NCBI Taxonomy" id="47600"/>
    <lineage>
        <taxon>Eukaryota</taxon>
        <taxon>Viridiplantae</taxon>
        <taxon>Streptophyta</taxon>
        <taxon>Embryophyta</taxon>
        <taxon>Tracheophyta</taxon>
        <taxon>Spermatophyta</taxon>
        <taxon>Magnoliopsida</taxon>
        <taxon>eudicotyledons</taxon>
        <taxon>Gunneridae</taxon>
        <taxon>Pentapetalae</taxon>
        <taxon>rosids</taxon>
        <taxon>malvids</taxon>
        <taxon>Malvales</taxon>
        <taxon>Malvaceae</taxon>
        <taxon>Malvoideae</taxon>
        <taxon>Gossypium</taxon>
    </lineage>
</organism>
<evidence type="ECO:0000256" key="1">
    <source>
        <dbReference type="SAM" id="MobiDB-lite"/>
    </source>
</evidence>